<evidence type="ECO:0000256" key="1">
    <source>
        <dbReference type="SAM" id="MobiDB-lite"/>
    </source>
</evidence>
<keyword evidence="3" id="KW-1185">Reference proteome</keyword>
<accession>B6IWP5</accession>
<reference evidence="2 3" key="1">
    <citation type="journal article" date="2010" name="BMC Genomics">
        <title>Metabolic flexibility revealed in the genome of the cyst-forming alpha-1 proteobacterium Rhodospirillum centenum.</title>
        <authorList>
            <person name="Lu Y.K."/>
            <person name="Marden J."/>
            <person name="Han M."/>
            <person name="Swingley W.D."/>
            <person name="Mastrian S.D."/>
            <person name="Chowdhury S.R."/>
            <person name="Hao J."/>
            <person name="Helmy T."/>
            <person name="Kim S."/>
            <person name="Kurdoglu A.A."/>
            <person name="Matthies H.J."/>
            <person name="Rollo D."/>
            <person name="Stothard P."/>
            <person name="Blankenship R.E."/>
            <person name="Bauer C.E."/>
            <person name="Touchman J.W."/>
        </authorList>
    </citation>
    <scope>NUCLEOTIDE SEQUENCE [LARGE SCALE GENOMIC DNA]</scope>
    <source>
        <strain evidence="3">ATCC 51521 / SW</strain>
    </source>
</reference>
<evidence type="ECO:0000313" key="2">
    <source>
        <dbReference type="EMBL" id="ACJ00719.1"/>
    </source>
</evidence>
<proteinExistence type="predicted"/>
<organism evidence="2 3">
    <name type="scientific">Rhodospirillum centenum (strain ATCC 51521 / SW)</name>
    <dbReference type="NCBI Taxonomy" id="414684"/>
    <lineage>
        <taxon>Bacteria</taxon>
        <taxon>Pseudomonadati</taxon>
        <taxon>Pseudomonadota</taxon>
        <taxon>Alphaproteobacteria</taxon>
        <taxon>Rhodospirillales</taxon>
        <taxon>Rhodospirillaceae</taxon>
        <taxon>Rhodospirillum</taxon>
    </lineage>
</organism>
<sequence length="67" mass="7313">MILRGRPRAPALPCARRDCFGGFCLLYPAPIAQGPARQPPRGSLLLVEHPFPAHPRRGGARSSDREP</sequence>
<gene>
    <name evidence="2" type="ordered locus">RC1_3359</name>
</gene>
<dbReference type="KEGG" id="rce:RC1_3359"/>
<dbReference type="EMBL" id="CP000613">
    <property type="protein sequence ID" value="ACJ00719.1"/>
    <property type="molecule type" value="Genomic_DNA"/>
</dbReference>
<evidence type="ECO:0000313" key="3">
    <source>
        <dbReference type="Proteomes" id="UP000001591"/>
    </source>
</evidence>
<name>B6IWP5_RHOCS</name>
<dbReference type="Proteomes" id="UP000001591">
    <property type="component" value="Chromosome"/>
</dbReference>
<dbReference type="AlphaFoldDB" id="B6IWP5"/>
<dbReference type="HOGENOM" id="CLU_2809590_0_0_5"/>
<protein>
    <submittedName>
        <fullName evidence="2">Uncharacterized protein</fullName>
    </submittedName>
</protein>
<dbReference type="STRING" id="414684.RC1_3359"/>
<feature type="region of interest" description="Disordered" evidence="1">
    <location>
        <begin position="48"/>
        <end position="67"/>
    </location>
</feature>